<organism evidence="1 2">
    <name type="scientific">Acidimangrovimonas pyrenivorans</name>
    <dbReference type="NCBI Taxonomy" id="2030798"/>
    <lineage>
        <taxon>Bacteria</taxon>
        <taxon>Pseudomonadati</taxon>
        <taxon>Pseudomonadota</taxon>
        <taxon>Alphaproteobacteria</taxon>
        <taxon>Rhodobacterales</taxon>
        <taxon>Paracoccaceae</taxon>
        <taxon>Acidimangrovimonas</taxon>
    </lineage>
</organism>
<evidence type="ECO:0000313" key="1">
    <source>
        <dbReference type="EMBL" id="MFC2968104.1"/>
    </source>
</evidence>
<dbReference type="EMBL" id="JBHRSK010000004">
    <property type="protein sequence ID" value="MFC2968104.1"/>
    <property type="molecule type" value="Genomic_DNA"/>
</dbReference>
<accession>A0ABV7AFF8</accession>
<dbReference type="RefSeq" id="WP_377832778.1">
    <property type="nucleotide sequence ID" value="NZ_JBHRSK010000004.1"/>
</dbReference>
<gene>
    <name evidence="1" type="ORF">ACFOES_08365</name>
</gene>
<protein>
    <submittedName>
        <fullName evidence="1">Uncharacterized protein</fullName>
    </submittedName>
</protein>
<keyword evidence="2" id="KW-1185">Reference proteome</keyword>
<reference evidence="2" key="1">
    <citation type="journal article" date="2019" name="Int. J. Syst. Evol. Microbiol.">
        <title>The Global Catalogue of Microorganisms (GCM) 10K type strain sequencing project: providing services to taxonomists for standard genome sequencing and annotation.</title>
        <authorList>
            <consortium name="The Broad Institute Genomics Platform"/>
            <consortium name="The Broad Institute Genome Sequencing Center for Infectious Disease"/>
            <person name="Wu L."/>
            <person name="Ma J."/>
        </authorList>
    </citation>
    <scope>NUCLEOTIDE SEQUENCE [LARGE SCALE GENOMIC DNA]</scope>
    <source>
        <strain evidence="2">KCTC 62192</strain>
    </source>
</reference>
<name>A0ABV7AFF8_9RHOB</name>
<dbReference type="Proteomes" id="UP001595443">
    <property type="component" value="Unassembled WGS sequence"/>
</dbReference>
<sequence>MSRTFYALRQAQAGSLTTINGRPVERLAGFDSKAERAAWCDEDPRRRHVLTRREAEKEAREIYGVSLSKLDRRDTFSHMSDSWPEIFDHFDA</sequence>
<proteinExistence type="predicted"/>
<evidence type="ECO:0000313" key="2">
    <source>
        <dbReference type="Proteomes" id="UP001595443"/>
    </source>
</evidence>
<comment type="caution">
    <text evidence="1">The sequence shown here is derived from an EMBL/GenBank/DDBJ whole genome shotgun (WGS) entry which is preliminary data.</text>
</comment>